<name>D2PUK1_KRIFD</name>
<organism evidence="1 2">
    <name type="scientific">Kribbella flavida (strain DSM 17836 / JCM 10339 / NBRC 14399)</name>
    <dbReference type="NCBI Taxonomy" id="479435"/>
    <lineage>
        <taxon>Bacteria</taxon>
        <taxon>Bacillati</taxon>
        <taxon>Actinomycetota</taxon>
        <taxon>Actinomycetes</taxon>
        <taxon>Propionibacteriales</taxon>
        <taxon>Kribbellaceae</taxon>
        <taxon>Kribbella</taxon>
    </lineage>
</organism>
<dbReference type="AlphaFoldDB" id="D2PUK1"/>
<evidence type="ECO:0000313" key="2">
    <source>
        <dbReference type="Proteomes" id="UP000007967"/>
    </source>
</evidence>
<dbReference type="KEGG" id="kfl:Kfla_0395"/>
<evidence type="ECO:0000313" key="1">
    <source>
        <dbReference type="EMBL" id="ADB29519.1"/>
    </source>
</evidence>
<protein>
    <submittedName>
        <fullName evidence="1">Uncharacterized protein</fullName>
    </submittedName>
</protein>
<gene>
    <name evidence="1" type="ordered locus">Kfla_0395</name>
</gene>
<keyword evidence="2" id="KW-1185">Reference proteome</keyword>
<proteinExistence type="predicted"/>
<sequence length="420" mass="46408">MGGIISREPSWNLDQARSDYISRFIKPTQTLSRAKKEQIIAAASSEGLREQIAFLHANAPASLAPYIERVLVATPSHTTTIQAEAIAYGATSRVVILSQPARVMLGFLGTAIASFLDDFRKFMGIELKRSPKKILPTADAIAHMEDTGKQFAHRHHDFLLGEAKRLVSDLVRSPKDLPRLAGRWVKLPHPNTMHLYFADRAAEFVLAHELSHHLLNHPAKAASNSSAPARRYLTQRFAEIDHEFPTDISKSHLHEFEADALALFLLLGDGADATASYGRAIDAVAAAFSALLAFDLMEELTAAQPSSNPLGLEPRNTHPMMRDRAIALLDLTGLAAPDHPDGTEFNWHLGRTVSRRVEGHALQLWACRAFMSEVLTSRLWLPRETVRGELSPMLAGAPDTLPRISMQLDGPRDQANWSLR</sequence>
<accession>D2PUK1</accession>
<reference evidence="1 2" key="2">
    <citation type="journal article" date="2010" name="Stand. Genomic Sci.">
        <title>Complete genome sequence of Kribbella flavida type strain (IFO 14399).</title>
        <authorList>
            <person name="Pukall R."/>
            <person name="Lapidus A."/>
            <person name="Glavina Del Rio T."/>
            <person name="Copeland A."/>
            <person name="Tice H."/>
            <person name="Cheng J.-F."/>
            <person name="Lucas S."/>
            <person name="Chen F."/>
            <person name="Nolan M."/>
            <person name="LaButti K."/>
            <person name="Pati A."/>
            <person name="Ivanova N."/>
            <person name="Mavrommatis K."/>
            <person name="Mikhailova N."/>
            <person name="Pitluck S."/>
            <person name="Bruce D."/>
            <person name="Goodwin L."/>
            <person name="Land M."/>
            <person name="Hauser L."/>
            <person name="Chang Y.-J."/>
            <person name="Jeffries C.D."/>
            <person name="Chen A."/>
            <person name="Palaniappan K."/>
            <person name="Chain P."/>
            <person name="Rohde M."/>
            <person name="Goeker M."/>
            <person name="Bristow J."/>
            <person name="Eisen J.A."/>
            <person name="Markowitz V."/>
            <person name="Hugenholtz P."/>
            <person name="Kyrpides N.C."/>
            <person name="Klenk H.-P."/>
            <person name="Brettin T."/>
        </authorList>
    </citation>
    <scope>NUCLEOTIDE SEQUENCE [LARGE SCALE GENOMIC DNA]</scope>
    <source>
        <strain evidence="2">DSM 17836 / JCM 10339 / NBRC 14399</strain>
    </source>
</reference>
<dbReference type="Proteomes" id="UP000007967">
    <property type="component" value="Chromosome"/>
</dbReference>
<dbReference type="HOGENOM" id="CLU_653427_0_0_11"/>
<reference evidence="2" key="1">
    <citation type="submission" date="2009-09" db="EMBL/GenBank/DDBJ databases">
        <title>The complete genome of Kribbella flavida DSM 17836.</title>
        <authorList>
            <consortium name="US DOE Joint Genome Institute (JGI-PGF)"/>
            <person name="Lucas S."/>
            <person name="Copeland A."/>
            <person name="Lapidus A."/>
            <person name="Glavina del Rio T."/>
            <person name="Dalin E."/>
            <person name="Tice H."/>
            <person name="Bruce D."/>
            <person name="Goodwin L."/>
            <person name="Pitluck S."/>
            <person name="Kyrpides N."/>
            <person name="Mavromatis K."/>
            <person name="Ivanova N."/>
            <person name="Saunders E."/>
            <person name="Brettin T."/>
            <person name="Detter J.C."/>
            <person name="Han C."/>
            <person name="Larimer F."/>
            <person name="Land M."/>
            <person name="Hauser L."/>
            <person name="Markowitz V."/>
            <person name="Cheng J.-F."/>
            <person name="Hugenholtz P."/>
            <person name="Woyke T."/>
            <person name="Wu D."/>
            <person name="Pukall R."/>
            <person name="Klenk H.-P."/>
            <person name="Eisen J.A."/>
        </authorList>
    </citation>
    <scope>NUCLEOTIDE SEQUENCE [LARGE SCALE GENOMIC DNA]</scope>
    <source>
        <strain evidence="2">DSM 17836 / JCM 10339 / NBRC 14399</strain>
    </source>
</reference>
<dbReference type="EMBL" id="CP001736">
    <property type="protein sequence ID" value="ADB29519.1"/>
    <property type="molecule type" value="Genomic_DNA"/>
</dbReference>